<dbReference type="RefSeq" id="WP_124085106.1">
    <property type="nucleotide sequence ID" value="NZ_UXAW01000036.1"/>
</dbReference>
<keyword evidence="1" id="KW-1133">Transmembrane helix</keyword>
<dbReference type="AlphaFoldDB" id="A0A3P5X3Y7"/>
<keyword evidence="3" id="KW-1185">Reference proteome</keyword>
<reference evidence="2 3" key="1">
    <citation type="submission" date="2018-11" db="EMBL/GenBank/DDBJ databases">
        <authorList>
            <person name="Criscuolo A."/>
        </authorList>
    </citation>
    <scope>NUCLEOTIDE SEQUENCE [LARGE SCALE GENOMIC DNA]</scope>
    <source>
        <strain evidence="2">ACIP111625</strain>
    </source>
</reference>
<evidence type="ECO:0000256" key="1">
    <source>
        <dbReference type="SAM" id="Phobius"/>
    </source>
</evidence>
<sequence>MSGAEALTLALPGMLRRQRKAQLWVAVIFATLVTLLYQATGGWQEFSAFILFLPPLALLLARTVSGWLRREQRRQALPILAGAFGLNYAPDNKDFFPGLPAGLLPAGNRTQADHVLEGEFAGAPFRFAAVRVSHMAPSGDASHSPGLLFRGFVLELLSLGLPPKLLIADHLRTRPGQFVGPVLSTEGLTLRAEMNSDGMDYGLWAAPEADLPGARDLLENVTRLAETEGLQLYSLRAEGSAWYLTLRHAPEVFRFSGILAGKARLLADVRGASDEIALAFRLAAGLLRAEQGLAAPALPK</sequence>
<evidence type="ECO:0000313" key="3">
    <source>
        <dbReference type="Proteomes" id="UP000277498"/>
    </source>
</evidence>
<organism evidence="2 3">
    <name type="scientific">Pseudogemmobacter humi</name>
    <dbReference type="NCBI Taxonomy" id="2483812"/>
    <lineage>
        <taxon>Bacteria</taxon>
        <taxon>Pseudomonadati</taxon>
        <taxon>Pseudomonadota</taxon>
        <taxon>Alphaproteobacteria</taxon>
        <taxon>Rhodobacterales</taxon>
        <taxon>Paracoccaceae</taxon>
        <taxon>Pseudogemmobacter</taxon>
    </lineage>
</organism>
<evidence type="ECO:0008006" key="4">
    <source>
        <dbReference type="Google" id="ProtNLM"/>
    </source>
</evidence>
<protein>
    <recommendedName>
        <fullName evidence="4">DUF3137 domain-containing protein</fullName>
    </recommendedName>
</protein>
<dbReference type="Proteomes" id="UP000277498">
    <property type="component" value="Unassembled WGS sequence"/>
</dbReference>
<name>A0A3P5X3Y7_9RHOB</name>
<accession>A0A3P5X3Y7</accession>
<keyword evidence="1" id="KW-0812">Transmembrane</keyword>
<feature type="transmembrane region" description="Helical" evidence="1">
    <location>
        <begin position="21"/>
        <end position="40"/>
    </location>
</feature>
<gene>
    <name evidence="2" type="ORF">XINFAN_00672</name>
</gene>
<keyword evidence="1" id="KW-0472">Membrane</keyword>
<proteinExistence type="predicted"/>
<evidence type="ECO:0000313" key="2">
    <source>
        <dbReference type="EMBL" id="VDC21914.1"/>
    </source>
</evidence>
<dbReference type="EMBL" id="UXAW01000036">
    <property type="protein sequence ID" value="VDC21914.1"/>
    <property type="molecule type" value="Genomic_DNA"/>
</dbReference>